<name>A0AAD6XV05_9AGAR</name>
<dbReference type="Proteomes" id="UP001222325">
    <property type="component" value="Unassembled WGS sequence"/>
</dbReference>
<comment type="caution">
    <text evidence="1">The sequence shown here is derived from an EMBL/GenBank/DDBJ whole genome shotgun (WGS) entry which is preliminary data.</text>
</comment>
<proteinExistence type="predicted"/>
<evidence type="ECO:0000313" key="2">
    <source>
        <dbReference type="Proteomes" id="UP001222325"/>
    </source>
</evidence>
<sequence>MCKLCHLICHVGPMVHCLYLRAVHYRNARSWPLHFATLGAAPSFLRILLRCSRLHPSLGFDKAGSGVIRNHIHDVYEQSTDLQICFHWTPGTPARCHIVCSILVLDWWLT</sequence>
<gene>
    <name evidence="1" type="ORF">B0H15DRAFT_23770</name>
</gene>
<accession>A0AAD6XV05</accession>
<evidence type="ECO:0000313" key="1">
    <source>
        <dbReference type="EMBL" id="KAJ7104399.1"/>
    </source>
</evidence>
<keyword evidence="2" id="KW-1185">Reference proteome</keyword>
<dbReference type="AlphaFoldDB" id="A0AAD6XV05"/>
<protein>
    <submittedName>
        <fullName evidence="1">Uncharacterized protein</fullName>
    </submittedName>
</protein>
<dbReference type="EMBL" id="JARJCN010000001">
    <property type="protein sequence ID" value="KAJ7104399.1"/>
    <property type="molecule type" value="Genomic_DNA"/>
</dbReference>
<organism evidence="1 2">
    <name type="scientific">Mycena belliarum</name>
    <dbReference type="NCBI Taxonomy" id="1033014"/>
    <lineage>
        <taxon>Eukaryota</taxon>
        <taxon>Fungi</taxon>
        <taxon>Dikarya</taxon>
        <taxon>Basidiomycota</taxon>
        <taxon>Agaricomycotina</taxon>
        <taxon>Agaricomycetes</taxon>
        <taxon>Agaricomycetidae</taxon>
        <taxon>Agaricales</taxon>
        <taxon>Marasmiineae</taxon>
        <taxon>Mycenaceae</taxon>
        <taxon>Mycena</taxon>
    </lineage>
</organism>
<reference evidence="1" key="1">
    <citation type="submission" date="2023-03" db="EMBL/GenBank/DDBJ databases">
        <title>Massive genome expansion in bonnet fungi (Mycena s.s.) driven by repeated elements and novel gene families across ecological guilds.</title>
        <authorList>
            <consortium name="Lawrence Berkeley National Laboratory"/>
            <person name="Harder C.B."/>
            <person name="Miyauchi S."/>
            <person name="Viragh M."/>
            <person name="Kuo A."/>
            <person name="Thoen E."/>
            <person name="Andreopoulos B."/>
            <person name="Lu D."/>
            <person name="Skrede I."/>
            <person name="Drula E."/>
            <person name="Henrissat B."/>
            <person name="Morin E."/>
            <person name="Kohler A."/>
            <person name="Barry K."/>
            <person name="LaButti K."/>
            <person name="Morin E."/>
            <person name="Salamov A."/>
            <person name="Lipzen A."/>
            <person name="Mereny Z."/>
            <person name="Hegedus B."/>
            <person name="Baldrian P."/>
            <person name="Stursova M."/>
            <person name="Weitz H."/>
            <person name="Taylor A."/>
            <person name="Grigoriev I.V."/>
            <person name="Nagy L.G."/>
            <person name="Martin F."/>
            <person name="Kauserud H."/>
        </authorList>
    </citation>
    <scope>NUCLEOTIDE SEQUENCE</scope>
    <source>
        <strain evidence="1">CBHHK173m</strain>
    </source>
</reference>